<dbReference type="InterPro" id="IPR013783">
    <property type="entry name" value="Ig-like_fold"/>
</dbReference>
<dbReference type="InterPro" id="IPR003961">
    <property type="entry name" value="FN3_dom"/>
</dbReference>
<dbReference type="Gene3D" id="2.60.40.10">
    <property type="entry name" value="Immunoglobulins"/>
    <property type="match status" value="4"/>
</dbReference>
<feature type="chain" id="PRO_5045045146" description="Fibronectin type-III domain-containing protein" evidence="1">
    <location>
        <begin position="24"/>
        <end position="696"/>
    </location>
</feature>
<dbReference type="PROSITE" id="PS50853">
    <property type="entry name" value="FN3"/>
    <property type="match status" value="1"/>
</dbReference>
<keyword evidence="4" id="KW-1185">Reference proteome</keyword>
<comment type="caution">
    <text evidence="3">The sequence shown here is derived from an EMBL/GenBank/DDBJ whole genome shotgun (WGS) entry which is preliminary data.</text>
</comment>
<organism evidence="3 4">
    <name type="scientific">Aquimarina addita</name>
    <dbReference type="NCBI Taxonomy" id="870485"/>
    <lineage>
        <taxon>Bacteria</taxon>
        <taxon>Pseudomonadati</taxon>
        <taxon>Bacteroidota</taxon>
        <taxon>Flavobacteriia</taxon>
        <taxon>Flavobacteriales</taxon>
        <taxon>Flavobacteriaceae</taxon>
        <taxon>Aquimarina</taxon>
    </lineage>
</organism>
<dbReference type="RefSeq" id="WP_344927315.1">
    <property type="nucleotide sequence ID" value="NZ_BAABCW010000007.1"/>
</dbReference>
<keyword evidence="1" id="KW-0732">Signal</keyword>
<dbReference type="EMBL" id="BAABCW010000007">
    <property type="protein sequence ID" value="GAA3509204.1"/>
    <property type="molecule type" value="Genomic_DNA"/>
</dbReference>
<gene>
    <name evidence="3" type="ORF">GCM10022393_21810</name>
</gene>
<proteinExistence type="predicted"/>
<evidence type="ECO:0000313" key="3">
    <source>
        <dbReference type="EMBL" id="GAA3509204.1"/>
    </source>
</evidence>
<evidence type="ECO:0000313" key="4">
    <source>
        <dbReference type="Proteomes" id="UP001500459"/>
    </source>
</evidence>
<dbReference type="Proteomes" id="UP001500459">
    <property type="component" value="Unassembled WGS sequence"/>
</dbReference>
<reference evidence="4" key="1">
    <citation type="journal article" date="2019" name="Int. J. Syst. Evol. Microbiol.">
        <title>The Global Catalogue of Microorganisms (GCM) 10K type strain sequencing project: providing services to taxonomists for standard genome sequencing and annotation.</title>
        <authorList>
            <consortium name="The Broad Institute Genomics Platform"/>
            <consortium name="The Broad Institute Genome Sequencing Center for Infectious Disease"/>
            <person name="Wu L."/>
            <person name="Ma J."/>
        </authorList>
    </citation>
    <scope>NUCLEOTIDE SEQUENCE [LARGE SCALE GENOMIC DNA]</scope>
    <source>
        <strain evidence="4">JCM 17106</strain>
    </source>
</reference>
<protein>
    <recommendedName>
        <fullName evidence="2">Fibronectin type-III domain-containing protein</fullName>
    </recommendedName>
</protein>
<accession>A0ABP6ULS2</accession>
<feature type="domain" description="Fibronectin type-III" evidence="2">
    <location>
        <begin position="506"/>
        <end position="609"/>
    </location>
</feature>
<sequence length="696" mass="80011">MKNILYILYSSILFALASTGSFAQEKEPEPQKKIVVKAFAKPGAILLRWAVTDKYAWKYSNQYGFIVERTTVLRDGKPLTSPEKRILFGDTIKPRPPKDWESLVRTNDMAAVAAQAIYGATFQVNNKEENELLQVFYESEELDRRFGFSLFAIDQDFEVAQYAGLGFVDTDVKENEKYLYNIKSAIPEDRMTVEPSGVFISTKDTEALPQPTDFFGYFYENAFVLVWEYDQLLPYYTAYNLERSEDGTAFEKINEVPITKLADTPYSGVSYTDSIPQYGKKYWYRIVGINYFNETSPPSEATALIGFKEIKAEPIFASANITSENQVALEWTFAEEELWKLNKYELLRAKTAIGPYKTVLDSIAPDQKKVTYGPLSNINYFKLKAVGKHQDFKESPPTMVQPVDSIPPNKPEGMKGVIDTLGIVTLQWKKNTELDLKGYTILRAYRKDQEFTKLTKRNLRNETYIDSIDMTSFDKAVYYRLIAEDHRYNESIPSDTLILVKPDRIPPTSPVFKTYEIKNGIVNLSWINSSSDDWASTIVYRRDTSDSIPQPWKKVFETPYSNVTQFADIETIPGKKYAYTLITVDQSKLESEPTPAVVMDIPIQLIKPGVKGLYAKVDREQKLIQLVWNLKAKDAVEIQVYRKSNKEPFTLYQRLDPETNRWIDQRLTANTTYTYAFKPVFKDGSIGTWEEIEVKY</sequence>
<evidence type="ECO:0000256" key="1">
    <source>
        <dbReference type="SAM" id="SignalP"/>
    </source>
</evidence>
<feature type="signal peptide" evidence="1">
    <location>
        <begin position="1"/>
        <end position="23"/>
    </location>
</feature>
<evidence type="ECO:0000259" key="2">
    <source>
        <dbReference type="PROSITE" id="PS50853"/>
    </source>
</evidence>
<name>A0ABP6ULS2_9FLAO</name>